<feature type="domain" description="Peptidase M16 C-terminal" evidence="4">
    <location>
        <begin position="239"/>
        <end position="439"/>
    </location>
</feature>
<gene>
    <name evidence="5" type="ORF">D915_004678</name>
</gene>
<dbReference type="GO" id="GO:0005739">
    <property type="term" value="C:mitochondrion"/>
    <property type="evidence" value="ECO:0007669"/>
    <property type="project" value="TreeGrafter"/>
</dbReference>
<dbReference type="EMBL" id="JXXN02001565">
    <property type="protein sequence ID" value="THD24506.1"/>
    <property type="molecule type" value="Genomic_DNA"/>
</dbReference>
<feature type="domain" description="Peptidase M16 N-terminal" evidence="3">
    <location>
        <begin position="150"/>
        <end position="232"/>
    </location>
</feature>
<comment type="function">
    <text evidence="1">Substrate recognition and binding subunit of the essential mitochondrial processing protease (MPP), which cleaves the mitochondrial sequence off newly imported precursors proteins.</text>
</comment>
<proteinExistence type="inferred from homology"/>
<protein>
    <submittedName>
        <fullName evidence="5">Mitochondrial-processing peptidase subunit alpha</fullName>
    </submittedName>
</protein>
<evidence type="ECO:0000313" key="5">
    <source>
        <dbReference type="EMBL" id="THD24506.1"/>
    </source>
</evidence>
<evidence type="ECO:0000259" key="4">
    <source>
        <dbReference type="Pfam" id="PF05193"/>
    </source>
</evidence>
<sequence length="541" mass="60377">MRRTISGYLPSRRIGRIFSTVSNGTERPPSVAGVSLKEPLRTTKVYTASNQFVEDKKTRITTLSNGLRIASQNTFGSQCAMGVIVNAGPRFEVNRISGISHYIEKLGFHVRSPLLIYRFSLRKISRIETRCNRKWSVATRSSTVKFLGKTTDFTIYAVSGFNTKMDRLIQLLAETVLRANITNEEVEMAKRSIQFELQALERSPPVEPILTELVHAAAFRANSTLGLPRYCPEENLGMINRDHIINFMATYYRPERMVIAGVGVDHDAFVKSVEKAFNPCKPNVCSEPAALNVPKPDTSVAQYTGGYLKVERDLERYHAPMPEFAHAVIGMESCGYQDPHFVTACLLHSLLGGGGSFSAGGPGKGMYSRLYLHVLNQFHWVNSAQAENHAYSDTGLFTVSGSSEPKHLAALVYTLLDELRNTATSTLSSQEISRAKAQLKSMLLMNLETRAVMFEDIARQVLNTGVRHQPEYWAEKIDNVTLEDLHGMLHRMFHSPLTLVGFGQVAHLPTPEEVADSLTRSSSGFSARLMDRLPNPFRRFV</sequence>
<organism evidence="5 6">
    <name type="scientific">Fasciola hepatica</name>
    <name type="common">Liver fluke</name>
    <dbReference type="NCBI Taxonomy" id="6192"/>
    <lineage>
        <taxon>Eukaryota</taxon>
        <taxon>Metazoa</taxon>
        <taxon>Spiralia</taxon>
        <taxon>Lophotrochozoa</taxon>
        <taxon>Platyhelminthes</taxon>
        <taxon>Trematoda</taxon>
        <taxon>Digenea</taxon>
        <taxon>Plagiorchiida</taxon>
        <taxon>Echinostomata</taxon>
        <taxon>Echinostomatoidea</taxon>
        <taxon>Fasciolidae</taxon>
        <taxon>Fasciola</taxon>
    </lineage>
</organism>
<dbReference type="InterPro" id="IPR011765">
    <property type="entry name" value="Pept_M16_N"/>
</dbReference>
<dbReference type="GO" id="GO:0046872">
    <property type="term" value="F:metal ion binding"/>
    <property type="evidence" value="ECO:0007669"/>
    <property type="project" value="InterPro"/>
</dbReference>
<dbReference type="GO" id="GO:0006627">
    <property type="term" value="P:protein processing involved in protein targeting to mitochondrion"/>
    <property type="evidence" value="ECO:0007669"/>
    <property type="project" value="TreeGrafter"/>
</dbReference>
<dbReference type="PANTHER" id="PTHR11851">
    <property type="entry name" value="METALLOPROTEASE"/>
    <property type="match status" value="1"/>
</dbReference>
<evidence type="ECO:0000259" key="3">
    <source>
        <dbReference type="Pfam" id="PF00675"/>
    </source>
</evidence>
<accession>A0A4E0RB96</accession>
<dbReference type="Proteomes" id="UP000230066">
    <property type="component" value="Unassembled WGS sequence"/>
</dbReference>
<dbReference type="Gene3D" id="3.30.830.10">
    <property type="entry name" value="Metalloenzyme, LuxS/M16 peptidase-like"/>
    <property type="match status" value="2"/>
</dbReference>
<dbReference type="InterPro" id="IPR011249">
    <property type="entry name" value="Metalloenz_LuxS/M16"/>
</dbReference>
<dbReference type="PANTHER" id="PTHR11851:SF49">
    <property type="entry name" value="MITOCHONDRIAL-PROCESSING PEPTIDASE SUBUNIT ALPHA"/>
    <property type="match status" value="1"/>
</dbReference>
<dbReference type="InterPro" id="IPR050361">
    <property type="entry name" value="MPP/UQCRC_Complex"/>
</dbReference>
<name>A0A4E0RB96_FASHE</name>
<evidence type="ECO:0000256" key="2">
    <source>
        <dbReference type="ARBA" id="ARBA00007261"/>
    </source>
</evidence>
<dbReference type="InterPro" id="IPR007863">
    <property type="entry name" value="Peptidase_M16_C"/>
</dbReference>
<dbReference type="SUPFAM" id="SSF63411">
    <property type="entry name" value="LuxS/MPP-like metallohydrolase"/>
    <property type="match status" value="2"/>
</dbReference>
<evidence type="ECO:0000313" key="6">
    <source>
        <dbReference type="Proteomes" id="UP000230066"/>
    </source>
</evidence>
<dbReference type="AlphaFoldDB" id="A0A4E0RB96"/>
<keyword evidence="6" id="KW-1185">Reference proteome</keyword>
<comment type="caution">
    <text evidence="5">The sequence shown here is derived from an EMBL/GenBank/DDBJ whole genome shotgun (WGS) entry which is preliminary data.</text>
</comment>
<feature type="domain" description="Peptidase M16 N-terminal" evidence="3">
    <location>
        <begin position="68"/>
        <end position="108"/>
    </location>
</feature>
<evidence type="ECO:0000256" key="1">
    <source>
        <dbReference type="ARBA" id="ARBA00002123"/>
    </source>
</evidence>
<reference evidence="5" key="1">
    <citation type="submission" date="2019-03" db="EMBL/GenBank/DDBJ databases">
        <title>Improved annotation for the trematode Fasciola hepatica.</title>
        <authorList>
            <person name="Choi Y.-J."/>
            <person name="Martin J."/>
            <person name="Mitreva M."/>
        </authorList>
    </citation>
    <scope>NUCLEOTIDE SEQUENCE [LARGE SCALE GENOMIC DNA]</scope>
</reference>
<dbReference type="Pfam" id="PF00675">
    <property type="entry name" value="Peptidase_M16"/>
    <property type="match status" value="2"/>
</dbReference>
<comment type="similarity">
    <text evidence="2">Belongs to the peptidase M16 family.</text>
</comment>
<dbReference type="Pfam" id="PF05193">
    <property type="entry name" value="Peptidase_M16_C"/>
    <property type="match status" value="1"/>
</dbReference>